<name>A0A915J0L5_ROMCU</name>
<evidence type="ECO:0000256" key="1">
    <source>
        <dbReference type="SAM" id="Phobius"/>
    </source>
</evidence>
<keyword evidence="2" id="KW-1185">Reference proteome</keyword>
<feature type="transmembrane region" description="Helical" evidence="1">
    <location>
        <begin position="27"/>
        <end position="46"/>
    </location>
</feature>
<protein>
    <submittedName>
        <fullName evidence="3">Uncharacterized protein</fullName>
    </submittedName>
</protein>
<evidence type="ECO:0000313" key="3">
    <source>
        <dbReference type="WBParaSite" id="nRc.2.0.1.t19925-RA"/>
    </source>
</evidence>
<sequence length="105" mass="11425">MVVEKERYLLPREKGIEKHQLSEGKVVLGWIWAIMGAVGTLGYHSSGGVRGLPCRRYGILYSRTVRCGFCCSPATPACCDVVGSSNIGSEPVVEGCWPSNCSFRN</sequence>
<organism evidence="2 3">
    <name type="scientific">Romanomermis culicivorax</name>
    <name type="common">Nematode worm</name>
    <dbReference type="NCBI Taxonomy" id="13658"/>
    <lineage>
        <taxon>Eukaryota</taxon>
        <taxon>Metazoa</taxon>
        <taxon>Ecdysozoa</taxon>
        <taxon>Nematoda</taxon>
        <taxon>Enoplea</taxon>
        <taxon>Dorylaimia</taxon>
        <taxon>Mermithida</taxon>
        <taxon>Mermithoidea</taxon>
        <taxon>Mermithidae</taxon>
        <taxon>Romanomermis</taxon>
    </lineage>
</organism>
<accession>A0A915J0L5</accession>
<keyword evidence="1" id="KW-0812">Transmembrane</keyword>
<proteinExistence type="predicted"/>
<reference evidence="3" key="1">
    <citation type="submission" date="2022-11" db="UniProtKB">
        <authorList>
            <consortium name="WormBaseParasite"/>
        </authorList>
    </citation>
    <scope>IDENTIFICATION</scope>
</reference>
<keyword evidence="1" id="KW-0472">Membrane</keyword>
<dbReference type="WBParaSite" id="nRc.2.0.1.t19925-RA">
    <property type="protein sequence ID" value="nRc.2.0.1.t19925-RA"/>
    <property type="gene ID" value="nRc.2.0.1.g19925"/>
</dbReference>
<evidence type="ECO:0000313" key="2">
    <source>
        <dbReference type="Proteomes" id="UP000887565"/>
    </source>
</evidence>
<dbReference type="Proteomes" id="UP000887565">
    <property type="component" value="Unplaced"/>
</dbReference>
<keyword evidence="1" id="KW-1133">Transmembrane helix</keyword>
<dbReference type="AlphaFoldDB" id="A0A915J0L5"/>